<keyword evidence="2" id="KW-1185">Reference proteome</keyword>
<organism evidence="1 2">
    <name type="scientific">Arthrobotrys musiformis</name>
    <dbReference type="NCBI Taxonomy" id="47236"/>
    <lineage>
        <taxon>Eukaryota</taxon>
        <taxon>Fungi</taxon>
        <taxon>Dikarya</taxon>
        <taxon>Ascomycota</taxon>
        <taxon>Pezizomycotina</taxon>
        <taxon>Orbiliomycetes</taxon>
        <taxon>Orbiliales</taxon>
        <taxon>Orbiliaceae</taxon>
        <taxon>Arthrobotrys</taxon>
    </lineage>
</organism>
<dbReference type="Proteomes" id="UP001370758">
    <property type="component" value="Unassembled WGS sequence"/>
</dbReference>
<dbReference type="EMBL" id="JAVHJL010000006">
    <property type="protein sequence ID" value="KAK6501626.1"/>
    <property type="molecule type" value="Genomic_DNA"/>
</dbReference>
<evidence type="ECO:0000313" key="1">
    <source>
        <dbReference type="EMBL" id="KAK6501626.1"/>
    </source>
</evidence>
<comment type="caution">
    <text evidence="1">The sequence shown here is derived from an EMBL/GenBank/DDBJ whole genome shotgun (WGS) entry which is preliminary data.</text>
</comment>
<proteinExistence type="predicted"/>
<dbReference type="AlphaFoldDB" id="A0AAV9W3W9"/>
<gene>
    <name evidence="1" type="ORF">TWF481_009461</name>
</gene>
<accession>A0AAV9W3W9</accession>
<evidence type="ECO:0008006" key="3">
    <source>
        <dbReference type="Google" id="ProtNLM"/>
    </source>
</evidence>
<protein>
    <recommendedName>
        <fullName evidence="3">HAUS augmin-like complex subunit 3 N-terminal domain-containing protein</fullName>
    </recommendedName>
</protein>
<evidence type="ECO:0000313" key="2">
    <source>
        <dbReference type="Proteomes" id="UP001370758"/>
    </source>
</evidence>
<reference evidence="1 2" key="1">
    <citation type="submission" date="2023-08" db="EMBL/GenBank/DDBJ databases">
        <authorList>
            <person name="Palmer J.M."/>
        </authorList>
    </citation>
    <scope>NUCLEOTIDE SEQUENCE [LARGE SCALE GENOMIC DNA]</scope>
    <source>
        <strain evidence="1 2">TWF481</strain>
    </source>
</reference>
<name>A0AAV9W3W9_9PEZI</name>
<sequence length="505" mass="56145">MDRASTLQTLLDCLREHGALLTRADVEWAFESEKNVKQIEGFMRRCLGKENLLSLEEREIYEGLKSTDLLSTTAPPMSSRAADDEEVKKELQALEFQNEVLRRDIARLGGLKSEHQAKVKAEKAYQTELVQSREHLQRSYASERDQNAAAIDDLESNFRASLTDLQSAMGKLDFTMSGMSEITRGDDRVLARLQSMISDILLASERDGEEVITAATEYADMLATIEEQIIKTRIDRTFLEYVASSYAPDEGREMEGTPYIDREEFDELIVEVAEVAGMRAKEGLLEPILERLVAEGKGRKGSMAVRCAYILNTLSILDARNREAEAEISNRNNMQYVSGRMQILFDLSMRDFNEAMQSHHRNLVAQAKTYPLSPPQQQPSAMDEKLAYLESKIWRSMGIASLNPEEGLAKAVEGRTGKLQAKEDLYKQLWGTHLKYLQEGEGVVGGLENCAGEGGGASGGRLGAVEERVKGISAEVGQIAVKANARDGAKMAVVNGLKEKEMYGV</sequence>